<evidence type="ECO:0008006" key="4">
    <source>
        <dbReference type="Google" id="ProtNLM"/>
    </source>
</evidence>
<evidence type="ECO:0000313" key="3">
    <source>
        <dbReference type="Proteomes" id="UP000189542"/>
    </source>
</evidence>
<proteinExistence type="predicted"/>
<feature type="transmembrane region" description="Helical" evidence="1">
    <location>
        <begin position="6"/>
        <end position="23"/>
    </location>
</feature>
<accession>A0A1V2N9E0</accession>
<protein>
    <recommendedName>
        <fullName evidence="4">Cell division protein FtsL</fullName>
    </recommendedName>
</protein>
<organism evidence="2 3">
    <name type="scientific">Candidatus Liberibacter solanacearum</name>
    <dbReference type="NCBI Taxonomy" id="556287"/>
    <lineage>
        <taxon>Bacteria</taxon>
        <taxon>Pseudomonadati</taxon>
        <taxon>Pseudomonadota</taxon>
        <taxon>Alphaproteobacteria</taxon>
        <taxon>Hyphomicrobiales</taxon>
        <taxon>Rhizobiaceae</taxon>
        <taxon>Liberibacter</taxon>
    </lineage>
</organism>
<evidence type="ECO:0000256" key="1">
    <source>
        <dbReference type="SAM" id="Phobius"/>
    </source>
</evidence>
<keyword evidence="1" id="KW-0472">Membrane</keyword>
<dbReference type="OrthoDB" id="7165680at2"/>
<reference evidence="2 3" key="1">
    <citation type="journal article" date="2017" name="PLoS ONE">
        <title>Genomic sequence of 'Candidatus Liberibacter solanacearum' haplotype C and its comparison with haplotype A and B genomes.</title>
        <authorList>
            <person name="Wang J."/>
            <person name="Haapalainen M."/>
            <person name="Schott T."/>
            <person name="Thompson S.M."/>
            <person name="Smith G.R."/>
            <person name="Nissinen A.I."/>
            <person name="Pirhonen M."/>
        </authorList>
    </citation>
    <scope>NUCLEOTIDE SEQUENCE [LARGE SCALE GENOMIC DNA]</scope>
    <source>
        <strain evidence="2 3">FIN111</strain>
    </source>
</reference>
<keyword evidence="1" id="KW-1133">Transmembrane helix</keyword>
<keyword evidence="1" id="KW-0812">Transmembrane</keyword>
<sequence>MLKNFDLFMIVIVIVSITMTYSIKQKTERKRELLRSLESKILLEQDYIDLLKAKWALLVQPDHIKDLVIFYQKELQLQPTNPVNLISYDDLSKLKRRFFLNENRFNLPKNKLKNVPYKKKIIHK</sequence>
<gene>
    <name evidence="2" type="ORF">AYO25_00235</name>
</gene>
<dbReference type="Proteomes" id="UP000189542">
    <property type="component" value="Unassembled WGS sequence"/>
</dbReference>
<dbReference type="EMBL" id="LVWB01000002">
    <property type="protein sequence ID" value="ONI60283.1"/>
    <property type="molecule type" value="Genomic_DNA"/>
</dbReference>
<comment type="caution">
    <text evidence="2">The sequence shown here is derived from an EMBL/GenBank/DDBJ whole genome shotgun (WGS) entry which is preliminary data.</text>
</comment>
<name>A0A1V2N9E0_9HYPH</name>
<dbReference type="AlphaFoldDB" id="A0A1V2N9E0"/>
<evidence type="ECO:0000313" key="2">
    <source>
        <dbReference type="EMBL" id="ONI60283.1"/>
    </source>
</evidence>
<dbReference type="RefSeq" id="WP_076969831.1">
    <property type="nucleotide sequence ID" value="NZ_LVWB01000002.1"/>
</dbReference>